<evidence type="ECO:0000313" key="4">
    <source>
        <dbReference type="Proteomes" id="UP000240571"/>
    </source>
</evidence>
<accession>A0A2T4FIT3</accession>
<keyword evidence="3" id="KW-1185">Reference proteome</keyword>
<dbReference type="OrthoDB" id="6898918at2"/>
<proteinExistence type="predicted"/>
<evidence type="ECO:0000313" key="2">
    <source>
        <dbReference type="EMBL" id="PTC23325.1"/>
    </source>
</evidence>
<comment type="caution">
    <text evidence="2">The sequence shown here is derived from an EMBL/GenBank/DDBJ whole genome shotgun (WGS) entry which is preliminary data.</text>
</comment>
<reference evidence="2 4" key="2">
    <citation type="submission" date="2018-03" db="EMBL/GenBank/DDBJ databases">
        <title>Diversity of bacteria associated with corn roots inoculated with woodland soils in Canada, and Description of Pseudomonas aylmerense sp. nov.</title>
        <authorList>
            <person name="Tambong J.T."/>
            <person name="Xu R."/>
            <person name="Tchagang C."/>
        </authorList>
    </citation>
    <scope>NUCLEOTIDE SEQUENCE [LARGE SCALE GENOMIC DNA]</scope>
    <source>
        <strain evidence="2 4">S1E44</strain>
    </source>
</reference>
<dbReference type="EMBL" id="PYWW01000059">
    <property type="protein sequence ID" value="PTC23325.1"/>
    <property type="molecule type" value="Genomic_DNA"/>
</dbReference>
<dbReference type="RefSeq" id="WP_065899696.1">
    <property type="nucleotide sequence ID" value="NZ_MAUE01000002.1"/>
</dbReference>
<reference evidence="1 3" key="1">
    <citation type="submission" date="2016-06" db="EMBL/GenBank/DDBJ databases">
        <title>Draft genome sequence of Pseudomonas sp. S1E40, a novel strain antagonistic activity to fungal plant pathogen.</title>
        <authorList>
            <person name="Tambong J.T."/>
            <person name="Tchagang C."/>
            <person name="Xu R."/>
        </authorList>
    </citation>
    <scope>NUCLEOTIDE SEQUENCE [LARGE SCALE GENOMIC DNA]</scope>
    <source>
        <strain evidence="1 3">S1E40</strain>
    </source>
</reference>
<name>A0A2T4FIT3_9PSED</name>
<dbReference type="Proteomes" id="UP000240571">
    <property type="component" value="Unassembled WGS sequence"/>
</dbReference>
<sequence length="155" mass="16632">MDRKLIDTLLIELLNLPEERRTAEKILANLTLAATAADVSLTITGAPLQIEHLQLAAALDQLVIDLGPNYRARAMLRLGNGIEGVELGAVLEPLDSTSPLPRFVAFASTARTALAAINRDIRASHQPHTKEPTQRKSGKLTLGTLKAQVDKANAA</sequence>
<dbReference type="Proteomes" id="UP000095081">
    <property type="component" value="Unassembled WGS sequence"/>
</dbReference>
<evidence type="ECO:0000313" key="1">
    <source>
        <dbReference type="EMBL" id="OCW30265.1"/>
    </source>
</evidence>
<organism evidence="2 4">
    <name type="scientific">Pseudomonas aylmerensis</name>
    <dbReference type="NCBI Taxonomy" id="1869229"/>
    <lineage>
        <taxon>Bacteria</taxon>
        <taxon>Pseudomonadati</taxon>
        <taxon>Pseudomonadota</taxon>
        <taxon>Gammaproteobacteria</taxon>
        <taxon>Pseudomonadales</taxon>
        <taxon>Pseudomonadaceae</taxon>
        <taxon>Pseudomonas</taxon>
    </lineage>
</organism>
<dbReference type="EMBL" id="MAUE01000002">
    <property type="protein sequence ID" value="OCW30265.1"/>
    <property type="molecule type" value="Genomic_DNA"/>
</dbReference>
<dbReference type="AlphaFoldDB" id="A0A2T4FIT3"/>
<protein>
    <submittedName>
        <fullName evidence="2">Uncharacterized protein</fullName>
    </submittedName>
</protein>
<evidence type="ECO:0000313" key="3">
    <source>
        <dbReference type="Proteomes" id="UP000095081"/>
    </source>
</evidence>
<gene>
    <name evidence="1" type="ORF">BBG20_01785</name>
    <name evidence="2" type="ORF">C9382_31365</name>
</gene>